<proteinExistence type="predicted"/>
<comment type="caution">
    <text evidence="3">The sequence shown here is derived from an EMBL/GenBank/DDBJ whole genome shotgun (WGS) entry which is preliminary data.</text>
</comment>
<dbReference type="AlphaFoldDB" id="A0A9E3LX94"/>
<reference evidence="3" key="1">
    <citation type="submission" date="2021-05" db="EMBL/GenBank/DDBJ databases">
        <authorList>
            <person name="Pietrasiak N."/>
            <person name="Ward R."/>
            <person name="Stajich J.E."/>
            <person name="Kurbessoian T."/>
        </authorList>
    </citation>
    <scope>NUCLEOTIDE SEQUENCE</scope>
    <source>
        <strain evidence="3">HA4357-MV3</strain>
    </source>
</reference>
<evidence type="ECO:0000259" key="2">
    <source>
        <dbReference type="Pfam" id="PF14451"/>
    </source>
</evidence>
<dbReference type="Pfam" id="PF14451">
    <property type="entry name" value="Ub-Mut7C"/>
    <property type="match status" value="1"/>
</dbReference>
<evidence type="ECO:0000259" key="1">
    <source>
        <dbReference type="Pfam" id="PF01927"/>
    </source>
</evidence>
<dbReference type="PANTHER" id="PTHR39081:SF1">
    <property type="entry name" value="MUT7-C RNASE DOMAIN-CONTAINING PROTEIN"/>
    <property type="match status" value="1"/>
</dbReference>
<reference evidence="3" key="2">
    <citation type="journal article" date="2022" name="Microbiol. Resour. Announc.">
        <title>Metagenome Sequencing to Explore Phylogenomics of Terrestrial Cyanobacteria.</title>
        <authorList>
            <person name="Ward R.D."/>
            <person name="Stajich J.E."/>
            <person name="Johansen J.R."/>
            <person name="Huntemann M."/>
            <person name="Clum A."/>
            <person name="Foster B."/>
            <person name="Foster B."/>
            <person name="Roux S."/>
            <person name="Palaniappan K."/>
            <person name="Varghese N."/>
            <person name="Mukherjee S."/>
            <person name="Reddy T.B.K."/>
            <person name="Daum C."/>
            <person name="Copeland A."/>
            <person name="Chen I.A."/>
            <person name="Ivanova N.N."/>
            <person name="Kyrpides N.C."/>
            <person name="Shapiro N."/>
            <person name="Eloe-Fadrosh E.A."/>
            <person name="Pietrasiak N."/>
        </authorList>
    </citation>
    <scope>NUCLEOTIDE SEQUENCE</scope>
    <source>
        <strain evidence="3">HA4357-MV3</strain>
    </source>
</reference>
<dbReference type="EMBL" id="JAHHHW010000160">
    <property type="protein sequence ID" value="MBW4435300.1"/>
    <property type="molecule type" value="Genomic_DNA"/>
</dbReference>
<dbReference type="SUPFAM" id="SSF54285">
    <property type="entry name" value="MoaD/ThiS"/>
    <property type="match status" value="1"/>
</dbReference>
<feature type="domain" description="Mut7-C RNAse" evidence="1">
    <location>
        <begin position="98"/>
        <end position="239"/>
    </location>
</feature>
<dbReference type="InterPro" id="IPR002782">
    <property type="entry name" value="Mut7-C_RNAse_dom"/>
</dbReference>
<organism evidence="3 4">
    <name type="scientific">Pelatocladus maniniholoensis HA4357-MV3</name>
    <dbReference type="NCBI Taxonomy" id="1117104"/>
    <lineage>
        <taxon>Bacteria</taxon>
        <taxon>Bacillati</taxon>
        <taxon>Cyanobacteriota</taxon>
        <taxon>Cyanophyceae</taxon>
        <taxon>Nostocales</taxon>
        <taxon>Nostocaceae</taxon>
        <taxon>Pelatocladus</taxon>
    </lineage>
</organism>
<accession>A0A9E3LX94</accession>
<dbReference type="PANTHER" id="PTHR39081">
    <property type="entry name" value="MUT7-C DOMAIN-CONTAINING PROTEIN"/>
    <property type="match status" value="1"/>
</dbReference>
<evidence type="ECO:0000313" key="4">
    <source>
        <dbReference type="Proteomes" id="UP000813215"/>
    </source>
</evidence>
<dbReference type="Proteomes" id="UP000813215">
    <property type="component" value="Unassembled WGS sequence"/>
</dbReference>
<evidence type="ECO:0000313" key="3">
    <source>
        <dbReference type="EMBL" id="MBW4435300.1"/>
    </source>
</evidence>
<dbReference type="InterPro" id="IPR027798">
    <property type="entry name" value="Ub_Mut7C"/>
</dbReference>
<protein>
    <submittedName>
        <fullName evidence="3">Mut7-C ubiquitin/RNAse domain-containing protein</fullName>
    </submittedName>
</protein>
<dbReference type="InterPro" id="IPR016155">
    <property type="entry name" value="Mopterin_synth/thiamin_S_b"/>
</dbReference>
<sequence>MARASFQFYAELNDFLPRNQRLVRIEHFYGERASIKDMIEALGVPHPEVDCIEVNGESVDFAYIVQNGDTINVYPISTVAQTACLSLVRPKPLNTICFVLDIHLGKLASSLRLLGFDTLYQNNYHDPELAEISSTQNRILLTRDKGLLMRSIVTYGYYVRNTDPQQQIVEILRRFDLFDLVSPFQRCLRCNGILQPVDKQAVINQLPDTVVLYTDEFHRCQNCARIYWKGSHYKRLQRFVDGVLDLNG</sequence>
<dbReference type="Pfam" id="PF01927">
    <property type="entry name" value="Mut7-C"/>
    <property type="match status" value="1"/>
</dbReference>
<feature type="domain" description="Ubiquitin Mut7-C" evidence="2">
    <location>
        <begin position="1"/>
        <end position="77"/>
    </location>
</feature>
<name>A0A9E3LX94_9NOST</name>
<gene>
    <name evidence="3" type="ORF">KME28_27220</name>
</gene>